<evidence type="ECO:0000256" key="4">
    <source>
        <dbReference type="ARBA" id="ARBA00023274"/>
    </source>
</evidence>
<dbReference type="Pfam" id="PF07147">
    <property type="entry name" value="PDCD9"/>
    <property type="match status" value="1"/>
</dbReference>
<evidence type="ECO:0000313" key="6">
    <source>
        <dbReference type="Proteomes" id="UP000663828"/>
    </source>
</evidence>
<keyword evidence="6" id="KW-1185">Reference proteome</keyword>
<evidence type="ECO:0000256" key="2">
    <source>
        <dbReference type="ARBA" id="ARBA00022980"/>
    </source>
</evidence>
<dbReference type="InterPro" id="IPR039982">
    <property type="entry name" value="Ribosomal_mL65"/>
</dbReference>
<comment type="subcellular location">
    <subcellularLocation>
        <location evidence="1">Mitochondrion</location>
    </subcellularLocation>
</comment>
<protein>
    <submittedName>
        <fullName evidence="5">Uncharacterized protein</fullName>
    </submittedName>
</protein>
<dbReference type="GO" id="GO:0003735">
    <property type="term" value="F:structural constituent of ribosome"/>
    <property type="evidence" value="ECO:0007669"/>
    <property type="project" value="InterPro"/>
</dbReference>
<dbReference type="InterPro" id="IPR010793">
    <property type="entry name" value="Ribosomal_mL37/mL65"/>
</dbReference>
<gene>
    <name evidence="5" type="ORF">XAT740_LOCUS26957</name>
</gene>
<dbReference type="EMBL" id="CAJNOR010002220">
    <property type="protein sequence ID" value="CAF1264478.1"/>
    <property type="molecule type" value="Genomic_DNA"/>
</dbReference>
<accession>A0A815B584</accession>
<evidence type="ECO:0000256" key="3">
    <source>
        <dbReference type="ARBA" id="ARBA00023128"/>
    </source>
</evidence>
<reference evidence="5" key="1">
    <citation type="submission" date="2021-02" db="EMBL/GenBank/DDBJ databases">
        <authorList>
            <person name="Nowell W R."/>
        </authorList>
    </citation>
    <scope>NUCLEOTIDE SEQUENCE</scope>
</reference>
<dbReference type="GO" id="GO:0006412">
    <property type="term" value="P:translation"/>
    <property type="evidence" value="ECO:0007669"/>
    <property type="project" value="InterPro"/>
</dbReference>
<dbReference type="PANTHER" id="PTHR13014">
    <property type="entry name" value="MITOCHONDRIAL 28S RIBOSOMAL PROTEIN S30/P52 PRO-APOTOTIC PROTEIN"/>
    <property type="match status" value="1"/>
</dbReference>
<sequence length="262" mass="31531">MGDDDEVRDDDRFTTSMTLNQIFEKLNSMKSNFTAKKYHAIFNNCRIFVRRFGKVLDSSFNPIDAITDTFIHTTNFVNKFKAHPKRWRNTCPTGIFRVYQLNTISHFKPHDAHTTSNICWVSPLMNLYDGIENGELVNFNDDVLRHLLRFILNEPTQQPNWNLRPYVEDLTNLDERYRKFIRNLYEVVKLDQQDSREHHRWAKVHHGTTVFNRRYAMMTTLFKDIVFDNWPREWYGRTLERIERKKSMPTIKEYDLLMPVTR</sequence>
<keyword evidence="2" id="KW-0689">Ribosomal protein</keyword>
<dbReference type="Proteomes" id="UP000663828">
    <property type="component" value="Unassembled WGS sequence"/>
</dbReference>
<name>A0A815B584_ADIRI</name>
<evidence type="ECO:0000256" key="1">
    <source>
        <dbReference type="ARBA" id="ARBA00004173"/>
    </source>
</evidence>
<dbReference type="PANTHER" id="PTHR13014:SF3">
    <property type="entry name" value="LARGE RIBOSOMAL SUBUNIT PROTEIN ML65"/>
    <property type="match status" value="1"/>
</dbReference>
<organism evidence="5 6">
    <name type="scientific">Adineta ricciae</name>
    <name type="common">Rotifer</name>
    <dbReference type="NCBI Taxonomy" id="249248"/>
    <lineage>
        <taxon>Eukaryota</taxon>
        <taxon>Metazoa</taxon>
        <taxon>Spiralia</taxon>
        <taxon>Gnathifera</taxon>
        <taxon>Rotifera</taxon>
        <taxon>Eurotatoria</taxon>
        <taxon>Bdelloidea</taxon>
        <taxon>Adinetida</taxon>
        <taxon>Adinetidae</taxon>
        <taxon>Adineta</taxon>
    </lineage>
</organism>
<keyword evidence="4" id="KW-0687">Ribonucleoprotein</keyword>
<proteinExistence type="predicted"/>
<evidence type="ECO:0000313" key="5">
    <source>
        <dbReference type="EMBL" id="CAF1264478.1"/>
    </source>
</evidence>
<comment type="caution">
    <text evidence="5">The sequence shown here is derived from an EMBL/GenBank/DDBJ whole genome shotgun (WGS) entry which is preliminary data.</text>
</comment>
<dbReference type="AlphaFoldDB" id="A0A815B584"/>
<dbReference type="GO" id="GO:0005762">
    <property type="term" value="C:mitochondrial large ribosomal subunit"/>
    <property type="evidence" value="ECO:0007669"/>
    <property type="project" value="TreeGrafter"/>
</dbReference>
<keyword evidence="3" id="KW-0496">Mitochondrion</keyword>